<dbReference type="AlphaFoldDB" id="A0A9X7CSJ3"/>
<dbReference type="Proteomes" id="UP000224203">
    <property type="component" value="Unassembled WGS sequence"/>
</dbReference>
<reference evidence="2 3" key="1">
    <citation type="submission" date="2017-09" db="EMBL/GenBank/DDBJ databases">
        <title>Large-scale bioinformatics analysis of Bacillus genomes uncovers conserved roles of natural products in bacterial physiology.</title>
        <authorList>
            <consortium name="Agbiome Team Llc"/>
            <person name="Bleich R.M."/>
            <person name="Grubbs K.J."/>
            <person name="Santa Maria K.C."/>
            <person name="Allen S.E."/>
            <person name="Farag S."/>
            <person name="Shank E.A."/>
            <person name="Bowers A."/>
        </authorList>
    </citation>
    <scope>NUCLEOTIDE SEQUENCE [LARGE SCALE GENOMIC DNA]</scope>
    <source>
        <strain evidence="2 3">AFS041711</strain>
    </source>
</reference>
<organism evidence="2 3">
    <name type="scientific">Bacillus cereus</name>
    <dbReference type="NCBI Taxonomy" id="1396"/>
    <lineage>
        <taxon>Bacteria</taxon>
        <taxon>Bacillati</taxon>
        <taxon>Bacillota</taxon>
        <taxon>Bacilli</taxon>
        <taxon>Bacillales</taxon>
        <taxon>Bacillaceae</taxon>
        <taxon>Bacillus</taxon>
        <taxon>Bacillus cereus group</taxon>
    </lineage>
</organism>
<dbReference type="Pfam" id="PF12677">
    <property type="entry name" value="DUF3797"/>
    <property type="match status" value="1"/>
</dbReference>
<dbReference type="EMBL" id="NULI01000006">
    <property type="protein sequence ID" value="PGS83969.1"/>
    <property type="molecule type" value="Genomic_DNA"/>
</dbReference>
<protein>
    <submittedName>
        <fullName evidence="2">DUF3797 domain-containing protein</fullName>
    </submittedName>
</protein>
<dbReference type="InterPro" id="IPR024256">
    <property type="entry name" value="DUF3797"/>
</dbReference>
<proteinExistence type="predicted"/>
<comment type="caution">
    <text evidence="2">The sequence shown here is derived from an EMBL/GenBank/DDBJ whole genome shotgun (WGS) entry which is preliminary data.</text>
</comment>
<dbReference type="RefSeq" id="WP_098782170.1">
    <property type="nucleotide sequence ID" value="NZ_NULI01000006.1"/>
</dbReference>
<evidence type="ECO:0000313" key="3">
    <source>
        <dbReference type="Proteomes" id="UP000224203"/>
    </source>
</evidence>
<feature type="domain" description="DUF3797" evidence="1">
    <location>
        <begin position="16"/>
        <end position="58"/>
    </location>
</feature>
<gene>
    <name evidence="2" type="ORF">COC69_01260</name>
</gene>
<accession>A0A9X7CSJ3</accession>
<evidence type="ECO:0000259" key="1">
    <source>
        <dbReference type="Pfam" id="PF12677"/>
    </source>
</evidence>
<name>A0A9X7CSJ3_BACCE</name>
<sequence>MEFYAGGEEKTDAWKTLELMNEYGKCRQCGNEIIGDGEGTLEIEAGIFKRTCKCGWGVEIEEN</sequence>
<evidence type="ECO:0000313" key="2">
    <source>
        <dbReference type="EMBL" id="PGS83969.1"/>
    </source>
</evidence>